<keyword evidence="5 7" id="KW-1133">Transmembrane helix</keyword>
<keyword evidence="4 7" id="KW-0812">Transmembrane</keyword>
<comment type="caution">
    <text evidence="9">The sequence shown here is derived from an EMBL/GenBank/DDBJ whole genome shotgun (WGS) entry which is preliminary data.</text>
</comment>
<evidence type="ECO:0000313" key="10">
    <source>
        <dbReference type="Proteomes" id="UP000019155"/>
    </source>
</evidence>
<evidence type="ECO:0000256" key="5">
    <source>
        <dbReference type="ARBA" id="ARBA00022989"/>
    </source>
</evidence>
<dbReference type="PANTHER" id="PTHR42920:SF5">
    <property type="entry name" value="EAMA DOMAIN-CONTAINING PROTEIN"/>
    <property type="match status" value="1"/>
</dbReference>
<feature type="transmembrane region" description="Helical" evidence="7">
    <location>
        <begin position="150"/>
        <end position="168"/>
    </location>
</feature>
<dbReference type="InterPro" id="IPR051258">
    <property type="entry name" value="Diverse_Substrate_Transporter"/>
</dbReference>
<dbReference type="PANTHER" id="PTHR42920">
    <property type="entry name" value="OS03G0707200 PROTEIN-RELATED"/>
    <property type="match status" value="1"/>
</dbReference>
<feature type="transmembrane region" description="Helical" evidence="7">
    <location>
        <begin position="95"/>
        <end position="114"/>
    </location>
</feature>
<dbReference type="PATRIC" id="fig|1435051.3.peg.145"/>
<feature type="transmembrane region" description="Helical" evidence="7">
    <location>
        <begin position="238"/>
        <end position="257"/>
    </location>
</feature>
<organism evidence="9 10">
    <name type="scientific">Bifidobacterium moukalabense DSM 27321</name>
    <dbReference type="NCBI Taxonomy" id="1435051"/>
    <lineage>
        <taxon>Bacteria</taxon>
        <taxon>Bacillati</taxon>
        <taxon>Actinomycetota</taxon>
        <taxon>Actinomycetes</taxon>
        <taxon>Bifidobacteriales</taxon>
        <taxon>Bifidobacteriaceae</taxon>
        <taxon>Bifidobacterium</taxon>
    </lineage>
</organism>
<dbReference type="STRING" id="1435051.BMOU_0152"/>
<evidence type="ECO:0000256" key="4">
    <source>
        <dbReference type="ARBA" id="ARBA00022692"/>
    </source>
</evidence>
<feature type="transmembrane region" description="Helical" evidence="7">
    <location>
        <begin position="6"/>
        <end position="24"/>
    </location>
</feature>
<evidence type="ECO:0000256" key="2">
    <source>
        <dbReference type="ARBA" id="ARBA00007362"/>
    </source>
</evidence>
<dbReference type="InterPro" id="IPR037185">
    <property type="entry name" value="EmrE-like"/>
</dbReference>
<comment type="subcellular location">
    <subcellularLocation>
        <location evidence="1">Cell membrane</location>
        <topology evidence="1">Multi-pass membrane protein</topology>
    </subcellularLocation>
</comment>
<feature type="transmembrane region" description="Helical" evidence="7">
    <location>
        <begin position="180"/>
        <end position="199"/>
    </location>
</feature>
<evidence type="ECO:0000256" key="6">
    <source>
        <dbReference type="ARBA" id="ARBA00023136"/>
    </source>
</evidence>
<evidence type="ECO:0000313" key="9">
    <source>
        <dbReference type="EMBL" id="ETY72141.1"/>
    </source>
</evidence>
<name>W4NCD4_9BIFI</name>
<proteinExistence type="inferred from homology"/>
<feature type="transmembrane region" description="Helical" evidence="7">
    <location>
        <begin position="205"/>
        <end position="226"/>
    </location>
</feature>
<dbReference type="SUPFAM" id="SSF103481">
    <property type="entry name" value="Multidrug resistance efflux transporter EmrE"/>
    <property type="match status" value="2"/>
</dbReference>
<feature type="transmembrane region" description="Helical" evidence="7">
    <location>
        <begin position="269"/>
        <end position="289"/>
    </location>
</feature>
<dbReference type="Pfam" id="PF00892">
    <property type="entry name" value="EamA"/>
    <property type="match status" value="2"/>
</dbReference>
<feature type="domain" description="EamA" evidence="8">
    <location>
        <begin position="178"/>
        <end position="309"/>
    </location>
</feature>
<feature type="transmembrane region" description="Helical" evidence="7">
    <location>
        <begin position="126"/>
        <end position="144"/>
    </location>
</feature>
<dbReference type="AlphaFoldDB" id="W4NCD4"/>
<evidence type="ECO:0000256" key="1">
    <source>
        <dbReference type="ARBA" id="ARBA00004651"/>
    </source>
</evidence>
<dbReference type="Proteomes" id="UP000019155">
    <property type="component" value="Unassembled WGS sequence"/>
</dbReference>
<keyword evidence="3" id="KW-1003">Cell membrane</keyword>
<feature type="transmembrane region" description="Helical" evidence="7">
    <location>
        <begin position="296"/>
        <end position="314"/>
    </location>
</feature>
<evidence type="ECO:0000259" key="8">
    <source>
        <dbReference type="Pfam" id="PF00892"/>
    </source>
</evidence>
<dbReference type="EMBL" id="AZMV01000001">
    <property type="protein sequence ID" value="ETY72141.1"/>
    <property type="molecule type" value="Genomic_DNA"/>
</dbReference>
<feature type="transmembrane region" description="Helical" evidence="7">
    <location>
        <begin position="36"/>
        <end position="55"/>
    </location>
</feature>
<dbReference type="RefSeq" id="WP_034873810.1">
    <property type="nucleotide sequence ID" value="NZ_AZMV01000001.1"/>
</dbReference>
<protein>
    <submittedName>
        <fullName evidence="9">Membrane protein</fullName>
    </submittedName>
</protein>
<dbReference type="eggNOG" id="COG0697">
    <property type="taxonomic scope" value="Bacteria"/>
</dbReference>
<sequence length="341" mass="35794">MQSKEIGGMACLVLTAMIWGFAFVSQVQGMASVTPLFFNATRFTLGAVSLLPLLWLRRGRASARACGACDAGGRPVLELGDGATVRLPKWAANPVAVSVICGVVLFSASTVQQYGVLYSGSAGRSGFITALYIVMTPLLAFVVLRRRVHLGAVVSVAIAVVGFYLLCVTDGFGSITIADVVLLFTAVLFAAHILVIDTFGRNMDVIVLSFGQIATTAVLSWVGSLVEGSIDWAGAGRAWFAIVYAGVGSAGIAYTLQVVGQQLVPPTRASVIMSLESFFSVVGGALLLGEVMTMRAYFGCALIFVGTVLAQIPAKVPVGIPGLRKPAQPDGEMRVAGRRRR</sequence>
<dbReference type="OrthoDB" id="3182968at2"/>
<comment type="similarity">
    <text evidence="2">Belongs to the EamA transporter family.</text>
</comment>
<reference evidence="9 10" key="1">
    <citation type="journal article" date="2014" name="Genome Announc.">
        <title>The Genome Sequence of Bifidobacterium moukalabense DSM 27321 Highlights the Close Phylogenetic Relatedness with the Bifidobacterium dentium Taxon.</title>
        <authorList>
            <person name="Lugli G.A."/>
            <person name="Duranti S."/>
            <person name="Milani C."/>
            <person name="Turroni F."/>
            <person name="Viappiani A."/>
            <person name="Mangifesta M."/>
            <person name="van Sinderen D."/>
            <person name="Ventura M."/>
        </authorList>
    </citation>
    <scope>NUCLEOTIDE SEQUENCE [LARGE SCALE GENOMIC DNA]</scope>
    <source>
        <strain evidence="9 10">DSM 27321</strain>
    </source>
</reference>
<dbReference type="GO" id="GO:0005886">
    <property type="term" value="C:plasma membrane"/>
    <property type="evidence" value="ECO:0007669"/>
    <property type="project" value="UniProtKB-SubCell"/>
</dbReference>
<accession>W4NCD4</accession>
<gene>
    <name evidence="9" type="ORF">BMOU_0152</name>
</gene>
<feature type="domain" description="EamA" evidence="8">
    <location>
        <begin position="8"/>
        <end position="166"/>
    </location>
</feature>
<keyword evidence="6 7" id="KW-0472">Membrane</keyword>
<evidence type="ECO:0000256" key="7">
    <source>
        <dbReference type="SAM" id="Phobius"/>
    </source>
</evidence>
<evidence type="ECO:0000256" key="3">
    <source>
        <dbReference type="ARBA" id="ARBA00022475"/>
    </source>
</evidence>
<dbReference type="InterPro" id="IPR000620">
    <property type="entry name" value="EamA_dom"/>
</dbReference>
<keyword evidence="10" id="KW-1185">Reference proteome</keyword>
<dbReference type="GeneID" id="97502633"/>